<keyword evidence="2" id="KW-0285">Flavoprotein</keyword>
<dbReference type="RefSeq" id="WP_008328508.1">
    <property type="nucleotide sequence ID" value="NZ_CH902578.1"/>
</dbReference>
<dbReference type="SUPFAM" id="SSF51905">
    <property type="entry name" value="FAD/NAD(P)-binding domain"/>
    <property type="match status" value="1"/>
</dbReference>
<accession>A3VDN0</accession>
<dbReference type="Proteomes" id="UP000002931">
    <property type="component" value="Unassembled WGS sequence"/>
</dbReference>
<dbReference type="Pfam" id="PF01494">
    <property type="entry name" value="FAD_binding_3"/>
    <property type="match status" value="1"/>
</dbReference>
<evidence type="ECO:0000256" key="3">
    <source>
        <dbReference type="ARBA" id="ARBA00022827"/>
    </source>
</evidence>
<dbReference type="Gene3D" id="3.50.50.60">
    <property type="entry name" value="FAD/NAD(P)-binding domain"/>
    <property type="match status" value="1"/>
</dbReference>
<comment type="cofactor">
    <cofactor evidence="1">
        <name>FAD</name>
        <dbReference type="ChEBI" id="CHEBI:57692"/>
    </cofactor>
</comment>
<dbReference type="Gene3D" id="3.40.30.120">
    <property type="match status" value="1"/>
</dbReference>
<dbReference type="InterPro" id="IPR050641">
    <property type="entry name" value="RIFMO-like"/>
</dbReference>
<dbReference type="InterPro" id="IPR036188">
    <property type="entry name" value="FAD/NAD-bd_sf"/>
</dbReference>
<dbReference type="GO" id="GO:0016709">
    <property type="term" value="F:oxidoreductase activity, acting on paired donors, with incorporation or reduction of molecular oxygen, NAD(P)H as one donor, and incorporation of one atom of oxygen"/>
    <property type="evidence" value="ECO:0007669"/>
    <property type="project" value="UniProtKB-ARBA"/>
</dbReference>
<evidence type="ECO:0000256" key="1">
    <source>
        <dbReference type="ARBA" id="ARBA00001974"/>
    </source>
</evidence>
<dbReference type="Pfam" id="PF21274">
    <property type="entry name" value="Rng_hyd_C"/>
    <property type="match status" value="1"/>
</dbReference>
<dbReference type="AlphaFoldDB" id="A3VDN0"/>
<dbReference type="PRINTS" id="PR00420">
    <property type="entry name" value="RNGMNOXGNASE"/>
</dbReference>
<proteinExistence type="predicted"/>
<evidence type="ECO:0000256" key="2">
    <source>
        <dbReference type="ARBA" id="ARBA00022630"/>
    </source>
</evidence>
<dbReference type="PANTHER" id="PTHR43004">
    <property type="entry name" value="TRK SYSTEM POTASSIUM UPTAKE PROTEIN"/>
    <property type="match status" value="1"/>
</dbReference>
<keyword evidence="3" id="KW-0274">FAD</keyword>
<keyword evidence="6" id="KW-1185">Reference proteome</keyword>
<evidence type="ECO:0000259" key="4">
    <source>
        <dbReference type="Pfam" id="PF01494"/>
    </source>
</evidence>
<gene>
    <name evidence="5" type="ORF">RB2654_02859</name>
</gene>
<dbReference type="eggNOG" id="COG0654">
    <property type="taxonomic scope" value="Bacteria"/>
</dbReference>
<dbReference type="InterPro" id="IPR002938">
    <property type="entry name" value="FAD-bd"/>
</dbReference>
<reference evidence="5 6" key="1">
    <citation type="journal article" date="2010" name="J. Bacteriol.">
        <title>Genome sequences of Pelagibaca bermudensis HTCC2601T and Maritimibacter alkaliphilus HTCC2654T, the type strains of two marine Roseobacter genera.</title>
        <authorList>
            <person name="Thrash J.C."/>
            <person name="Cho J.C."/>
            <person name="Ferriera S."/>
            <person name="Johnson J."/>
            <person name="Vergin K.L."/>
            <person name="Giovannoni S.J."/>
        </authorList>
    </citation>
    <scope>NUCLEOTIDE SEQUENCE [LARGE SCALE GENOMIC DNA]</scope>
    <source>
        <strain evidence="5 6">HTCC2654</strain>
    </source>
</reference>
<evidence type="ECO:0000313" key="5">
    <source>
        <dbReference type="EMBL" id="EAQ13619.1"/>
    </source>
</evidence>
<dbReference type="EMBL" id="AAMT01000004">
    <property type="protein sequence ID" value="EAQ13619.1"/>
    <property type="molecule type" value="Genomic_DNA"/>
</dbReference>
<sequence length="522" mass="57642">MKARTDYDVVISGGGPVGMGLAIELGQRGIPVLVIERYPEPQPIPKGQNLTQRTTETLHFWGCEKELRAARSIPDEVGIGGLTLYEHLLSDYHYDWLNRSSVNEYYFTTNERLPQYETEKVLRARAEQIPSIDIRYGWTVESVTDHGDHVSATATRRDGAERDTVTAQYVVGCDGSRSVVRATGGIPQTQSDHDKLMVLLVFRSMELNDLLKRYPGKAFFNVLHPDLKGYWRFFGRVDVGSFFFHAPVPAGTTETDDFEALLHEVVGRPFALDIDYVGFWDLRVSIASHYRAGRVFVAGDAAHSHPPYGGYGINTGFEDARNLGWKLAARLQGWGGEGLLDSYDAERRPVFESTARDFIEFFIEDDRQFLETYDPRKDRDAFETAWNKRNATAAEVANFEPNYEGSPIVASEGGAPSARGDHRFEARAGHHLAPQILSDGANVFDRLGAGYTLLNFAPSGTVDEVVAAASREGIPLTVVEDGAPTDYGASLILVRPDHYVAWSGDDPSEGADALLKAAASAS</sequence>
<dbReference type="HOGENOM" id="CLU_009665_14_2_5"/>
<organism evidence="5 6">
    <name type="scientific">Maritimibacter alkaliphilus HTCC2654</name>
    <dbReference type="NCBI Taxonomy" id="314271"/>
    <lineage>
        <taxon>Bacteria</taxon>
        <taxon>Pseudomonadati</taxon>
        <taxon>Pseudomonadota</taxon>
        <taxon>Alphaproteobacteria</taxon>
        <taxon>Rhodobacterales</taxon>
        <taxon>Roseobacteraceae</taxon>
        <taxon>Maritimibacter</taxon>
    </lineage>
</organism>
<evidence type="ECO:0000313" key="6">
    <source>
        <dbReference type="Proteomes" id="UP000002931"/>
    </source>
</evidence>
<dbReference type="GO" id="GO:0071949">
    <property type="term" value="F:FAD binding"/>
    <property type="evidence" value="ECO:0007669"/>
    <property type="project" value="InterPro"/>
</dbReference>
<name>A3VDN0_9RHOB</name>
<dbReference type="STRING" id="314271.RB2654_02859"/>
<comment type="caution">
    <text evidence="5">The sequence shown here is derived from an EMBL/GenBank/DDBJ whole genome shotgun (WGS) entry which is preliminary data.</text>
</comment>
<feature type="domain" description="FAD-binding" evidence="4">
    <location>
        <begin position="6"/>
        <end position="354"/>
    </location>
</feature>
<dbReference type="PANTHER" id="PTHR43004:SF19">
    <property type="entry name" value="BINDING MONOOXYGENASE, PUTATIVE (JCVI)-RELATED"/>
    <property type="match status" value="1"/>
</dbReference>
<dbReference type="Gene3D" id="3.30.9.10">
    <property type="entry name" value="D-Amino Acid Oxidase, subunit A, domain 2"/>
    <property type="match status" value="1"/>
</dbReference>
<dbReference type="OrthoDB" id="9791689at2"/>
<protein>
    <recommendedName>
        <fullName evidence="4">FAD-binding domain-containing protein</fullName>
    </recommendedName>
</protein>